<keyword evidence="3" id="KW-1185">Reference proteome</keyword>
<reference evidence="2" key="1">
    <citation type="journal article" date="2020" name="Stud. Mycol.">
        <title>101 Dothideomycetes genomes: a test case for predicting lifestyles and emergence of pathogens.</title>
        <authorList>
            <person name="Haridas S."/>
            <person name="Albert R."/>
            <person name="Binder M."/>
            <person name="Bloem J."/>
            <person name="Labutti K."/>
            <person name="Salamov A."/>
            <person name="Andreopoulos B."/>
            <person name="Baker S."/>
            <person name="Barry K."/>
            <person name="Bills G."/>
            <person name="Bluhm B."/>
            <person name="Cannon C."/>
            <person name="Castanera R."/>
            <person name="Culley D."/>
            <person name="Daum C."/>
            <person name="Ezra D."/>
            <person name="Gonzalez J."/>
            <person name="Henrissat B."/>
            <person name="Kuo A."/>
            <person name="Liang C."/>
            <person name="Lipzen A."/>
            <person name="Lutzoni F."/>
            <person name="Magnuson J."/>
            <person name="Mondo S."/>
            <person name="Nolan M."/>
            <person name="Ohm R."/>
            <person name="Pangilinan J."/>
            <person name="Park H.-J."/>
            <person name="Ramirez L."/>
            <person name="Alfaro M."/>
            <person name="Sun H."/>
            <person name="Tritt A."/>
            <person name="Yoshinaga Y."/>
            <person name="Zwiers L.-H."/>
            <person name="Turgeon B."/>
            <person name="Goodwin S."/>
            <person name="Spatafora J."/>
            <person name="Crous P."/>
            <person name="Grigoriev I."/>
        </authorList>
    </citation>
    <scope>NUCLEOTIDE SEQUENCE</scope>
    <source>
        <strain evidence="2">CBS 473.64</strain>
    </source>
</reference>
<accession>A0A6A6RST1</accession>
<dbReference type="EMBL" id="MU006790">
    <property type="protein sequence ID" value="KAF2638175.1"/>
    <property type="molecule type" value="Genomic_DNA"/>
</dbReference>
<dbReference type="Gene3D" id="3.90.1200.10">
    <property type="match status" value="1"/>
</dbReference>
<evidence type="ECO:0000313" key="2">
    <source>
        <dbReference type="EMBL" id="KAF2638175.1"/>
    </source>
</evidence>
<evidence type="ECO:0000259" key="1">
    <source>
        <dbReference type="Pfam" id="PF01636"/>
    </source>
</evidence>
<dbReference type="Proteomes" id="UP000799753">
    <property type="component" value="Unassembled WGS sequence"/>
</dbReference>
<gene>
    <name evidence="2" type="ORF">P280DRAFT_520212</name>
</gene>
<dbReference type="Pfam" id="PF01636">
    <property type="entry name" value="APH"/>
    <property type="match status" value="1"/>
</dbReference>
<dbReference type="InterPro" id="IPR051678">
    <property type="entry name" value="AGP_Transferase"/>
</dbReference>
<organism evidence="2 3">
    <name type="scientific">Massarina eburnea CBS 473.64</name>
    <dbReference type="NCBI Taxonomy" id="1395130"/>
    <lineage>
        <taxon>Eukaryota</taxon>
        <taxon>Fungi</taxon>
        <taxon>Dikarya</taxon>
        <taxon>Ascomycota</taxon>
        <taxon>Pezizomycotina</taxon>
        <taxon>Dothideomycetes</taxon>
        <taxon>Pleosporomycetidae</taxon>
        <taxon>Pleosporales</taxon>
        <taxon>Massarineae</taxon>
        <taxon>Massarinaceae</taxon>
        <taxon>Massarina</taxon>
    </lineage>
</organism>
<dbReference type="PANTHER" id="PTHR21310:SF51">
    <property type="entry name" value="AMINOGLYCOSIDE PHOSPHOTRANSFERASE DOMAIN-CONTAINING PROTEIN"/>
    <property type="match status" value="1"/>
</dbReference>
<sequence length="759" mass="85139">MASSMVGSHSLTGFNSPDNLVGLSTHPRFSAIKRSPILREVFLHHQPRRVNILPISTTTASLANTIKIHSVFASSKVAKTKDLCLRSCVSILKPIRSAIKHLTANIVCSVANGILTVVVQIPEFFHHMSDKSAEGNSEDVELNLSDGTTSPPIKAQSVTYEPRNDSLFTKTSSIQTRYQSCPTTMARTTVAALTGGTRNQQVVVDINDDQISPLRSYDSGDFPPEIPSITLANKWNNLSHGSGESIVFYDAEGYDSEETNIDSDDYYNDKSEDDDFTSNGLVTQKHHTMVTNDYYHRSKISYWPWPGQAEPIQRQSRDARLSVGPKPFADERIIRVLCSNVEPLQRGNPDPKIFNVEPVTDGGSFHIIVFVNVLKGEAKGEYVIKVPRSGLPQLWTTEDGFNLTSEVMSMSLISKTGLKVPDVLGYGETCDNALGAPYILMRRAEGVPACSLWFDHLPNGDVNLETARNPTQSLRHRRKKILKACAKEMSKLGMLSFTRTGLLNADIRGEDEFVIGNVWSWTSQNDGSEQLETEGSYETAADFFAAGLEELYPMSEDCEHNEASFEMTGQRIFQRLILSCPAFEKSCAVGEEEETFVFRHDDFNLQNVLFDDELNLSCILDWDKVRIVPRSIGFASLPIPLVVDYFEDFEPHTLGMYYLAPGEREEYRELYAKTMIKMTGPQGDGRFTLNSGWYQYLYALQRGYLFHADPDHFHYGIMREGQFGQWPDAVYKALATRDGKISFDQAYDRIMEVMAPKLP</sequence>
<dbReference type="InterPro" id="IPR011009">
    <property type="entry name" value="Kinase-like_dom_sf"/>
</dbReference>
<protein>
    <recommendedName>
        <fullName evidence="1">Aminoglycoside phosphotransferase domain-containing protein</fullName>
    </recommendedName>
</protein>
<dbReference type="InterPro" id="IPR002575">
    <property type="entry name" value="Aminoglycoside_PTrfase"/>
</dbReference>
<name>A0A6A6RST1_9PLEO</name>
<evidence type="ECO:0000313" key="3">
    <source>
        <dbReference type="Proteomes" id="UP000799753"/>
    </source>
</evidence>
<dbReference type="AlphaFoldDB" id="A0A6A6RST1"/>
<dbReference type="SUPFAM" id="SSF56112">
    <property type="entry name" value="Protein kinase-like (PK-like)"/>
    <property type="match status" value="1"/>
</dbReference>
<proteinExistence type="predicted"/>
<feature type="domain" description="Aminoglycoside phosphotransferase" evidence="1">
    <location>
        <begin position="582"/>
        <end position="665"/>
    </location>
</feature>
<dbReference type="PANTHER" id="PTHR21310">
    <property type="entry name" value="AMINOGLYCOSIDE PHOSPHOTRANSFERASE-RELATED-RELATED"/>
    <property type="match status" value="1"/>
</dbReference>
<dbReference type="OrthoDB" id="10003767at2759"/>